<protein>
    <submittedName>
        <fullName evidence="1">Uncharacterized protein</fullName>
    </submittedName>
</protein>
<dbReference type="Proteomes" id="UP000030686">
    <property type="component" value="Unassembled WGS sequence"/>
</dbReference>
<dbReference type="EMBL" id="HG792025">
    <property type="protein sequence ID" value="CDM38359.1"/>
    <property type="molecule type" value="Genomic_DNA"/>
</dbReference>
<evidence type="ECO:0000313" key="1">
    <source>
        <dbReference type="EMBL" id="CDM38359.1"/>
    </source>
</evidence>
<evidence type="ECO:0000313" key="2">
    <source>
        <dbReference type="Proteomes" id="UP000030686"/>
    </source>
</evidence>
<sequence>MTGFDFTGQKDLRYLPKKNPDIIVASDDRLPLASLGRGRGLFLSYSYTVRLPYAVKYCEALILLLCRDYDFSYKTYWLAILSYMLDFIDGTDILNENKLQEGYRKFYRALKLEDPKMWSILDELRLRLNEERRLPVIKDL</sequence>
<organism evidence="1 2">
    <name type="scientific">Penicillium roqueforti (strain FM164)</name>
    <dbReference type="NCBI Taxonomy" id="1365484"/>
    <lineage>
        <taxon>Eukaryota</taxon>
        <taxon>Fungi</taxon>
        <taxon>Dikarya</taxon>
        <taxon>Ascomycota</taxon>
        <taxon>Pezizomycotina</taxon>
        <taxon>Eurotiomycetes</taxon>
        <taxon>Eurotiomycetidae</taxon>
        <taxon>Eurotiales</taxon>
        <taxon>Aspergillaceae</taxon>
        <taxon>Penicillium</taxon>
    </lineage>
</organism>
<keyword evidence="2" id="KW-1185">Reference proteome</keyword>
<accession>W6QW56</accession>
<dbReference type="AlphaFoldDB" id="W6QW56"/>
<dbReference type="OrthoDB" id="4499271at2759"/>
<name>W6QW56_PENRF</name>
<reference evidence="1" key="1">
    <citation type="journal article" date="2014" name="Nat. Commun.">
        <title>Multiple recent horizontal transfers of a large genomic region in cheese making fungi.</title>
        <authorList>
            <person name="Cheeseman K."/>
            <person name="Ropars J."/>
            <person name="Renault P."/>
            <person name="Dupont J."/>
            <person name="Gouzy J."/>
            <person name="Branca A."/>
            <person name="Abraham A.L."/>
            <person name="Ceppi M."/>
            <person name="Conseiller E."/>
            <person name="Debuchy R."/>
            <person name="Malagnac F."/>
            <person name="Goarin A."/>
            <person name="Silar P."/>
            <person name="Lacoste S."/>
            <person name="Sallet E."/>
            <person name="Bensimon A."/>
            <person name="Giraud T."/>
            <person name="Brygoo Y."/>
        </authorList>
    </citation>
    <scope>NUCLEOTIDE SEQUENCE [LARGE SCALE GENOMIC DNA]</scope>
    <source>
        <strain evidence="1">FM164</strain>
    </source>
</reference>
<gene>
    <name evidence="1" type="ORF">PROQFM164_S11g000062</name>
</gene>
<proteinExistence type="predicted"/>